<feature type="compositionally biased region" description="Polar residues" evidence="2">
    <location>
        <begin position="260"/>
        <end position="271"/>
    </location>
</feature>
<reference evidence="3" key="1">
    <citation type="submission" date="2019-09" db="EMBL/GenBank/DDBJ databases">
        <title>Draft genome information of white flower Hibiscus syriacus.</title>
        <authorList>
            <person name="Kim Y.-M."/>
        </authorList>
    </citation>
    <scope>NUCLEOTIDE SEQUENCE [LARGE SCALE GENOMIC DNA]</scope>
    <source>
        <strain evidence="3">YM2019G1</strain>
    </source>
</reference>
<dbReference type="Gene3D" id="1.10.20.10">
    <property type="entry name" value="Histone, subunit A"/>
    <property type="match status" value="1"/>
</dbReference>
<feature type="compositionally biased region" description="Basic residues" evidence="2">
    <location>
        <begin position="330"/>
        <end position="339"/>
    </location>
</feature>
<dbReference type="InterPro" id="IPR000558">
    <property type="entry name" value="Histone_H2B"/>
</dbReference>
<sequence>MAARSIHNYHHAATTTKIYNSSFPPPLPASPPFLSFPSFFNLSTVGGLDRIILLLAFGGNDNRFFSAGGNPLSGISLRRRCLRIQGRCGRDSMAVVLSNRWKTSNDTLSSPLMIPCGVGGVGRDWRTEGQVVDLEGARDGLLIFSLLEMELEAVTMLSGALLGVEVDVSHGRAAIHLSNHPHPQWGFCCRSINMHSSPPTLSRVSFEGVGEASGFLPTFYVFLRDSGTAPELETTRVSVYSWKIVKETVKVAVVEKTEGDTNGDQKQSETVPFQDITEEKEEPSEHEPRKNPMRVRVPVEAPGEDRVQQQDEKTEQKDAKNEEKKGKENGKRKRGKKKRGEFDGCEGYKTYMNDMFEKLTSEATKLSMYTDRKTLSSREIQGAVRLVLPGELGKHAAAEGSKAVTNFATYYKKRSKLA</sequence>
<evidence type="ECO:0000313" key="3">
    <source>
        <dbReference type="EMBL" id="KAE8691818.1"/>
    </source>
</evidence>
<organism evidence="3 4">
    <name type="scientific">Hibiscus syriacus</name>
    <name type="common">Rose of Sharon</name>
    <dbReference type="NCBI Taxonomy" id="106335"/>
    <lineage>
        <taxon>Eukaryota</taxon>
        <taxon>Viridiplantae</taxon>
        <taxon>Streptophyta</taxon>
        <taxon>Embryophyta</taxon>
        <taxon>Tracheophyta</taxon>
        <taxon>Spermatophyta</taxon>
        <taxon>Magnoliopsida</taxon>
        <taxon>eudicotyledons</taxon>
        <taxon>Gunneridae</taxon>
        <taxon>Pentapetalae</taxon>
        <taxon>rosids</taxon>
        <taxon>malvids</taxon>
        <taxon>Malvales</taxon>
        <taxon>Malvaceae</taxon>
        <taxon>Malvoideae</taxon>
        <taxon>Hibiscus</taxon>
    </lineage>
</organism>
<evidence type="ECO:0000256" key="1">
    <source>
        <dbReference type="ARBA" id="ARBA00006846"/>
    </source>
</evidence>
<comment type="caution">
    <text evidence="3">The sequence shown here is derived from an EMBL/GenBank/DDBJ whole genome shotgun (WGS) entry which is preliminary data.</text>
</comment>
<dbReference type="CDD" id="cd22910">
    <property type="entry name" value="HFD_H2B"/>
    <property type="match status" value="1"/>
</dbReference>
<feature type="region of interest" description="Disordered" evidence="2">
    <location>
        <begin position="256"/>
        <end position="341"/>
    </location>
</feature>
<dbReference type="InterPro" id="IPR009072">
    <property type="entry name" value="Histone-fold"/>
</dbReference>
<keyword evidence="4" id="KW-1185">Reference proteome</keyword>
<dbReference type="EMBL" id="VEPZ02001144">
    <property type="protein sequence ID" value="KAE8691818.1"/>
    <property type="molecule type" value="Genomic_DNA"/>
</dbReference>
<accession>A0A6A2ZIW6</accession>
<dbReference type="GO" id="GO:0046982">
    <property type="term" value="F:protein heterodimerization activity"/>
    <property type="evidence" value="ECO:0007669"/>
    <property type="project" value="InterPro"/>
</dbReference>
<protein>
    <submittedName>
        <fullName evidence="3">Histone H2B</fullName>
    </submittedName>
</protein>
<gene>
    <name evidence="3" type="ORF">F3Y22_tig00110879pilonHSYRG00111</name>
</gene>
<name>A0A6A2ZIW6_HIBSY</name>
<dbReference type="SUPFAM" id="SSF47113">
    <property type="entry name" value="Histone-fold"/>
    <property type="match status" value="1"/>
</dbReference>
<dbReference type="GO" id="GO:0030527">
    <property type="term" value="F:structural constituent of chromatin"/>
    <property type="evidence" value="ECO:0007669"/>
    <property type="project" value="InterPro"/>
</dbReference>
<dbReference type="GO" id="GO:0000786">
    <property type="term" value="C:nucleosome"/>
    <property type="evidence" value="ECO:0007669"/>
    <property type="project" value="InterPro"/>
</dbReference>
<dbReference type="GO" id="GO:0003677">
    <property type="term" value="F:DNA binding"/>
    <property type="evidence" value="ECO:0007669"/>
    <property type="project" value="InterPro"/>
</dbReference>
<dbReference type="Proteomes" id="UP000436088">
    <property type="component" value="Unassembled WGS sequence"/>
</dbReference>
<dbReference type="SMART" id="SM00427">
    <property type="entry name" value="H2B"/>
    <property type="match status" value="1"/>
</dbReference>
<comment type="similarity">
    <text evidence="1">Belongs to the histone H2B family.</text>
</comment>
<proteinExistence type="inferred from homology"/>
<evidence type="ECO:0000313" key="4">
    <source>
        <dbReference type="Proteomes" id="UP000436088"/>
    </source>
</evidence>
<feature type="compositionally biased region" description="Basic and acidic residues" evidence="2">
    <location>
        <begin position="303"/>
        <end position="329"/>
    </location>
</feature>
<evidence type="ECO:0000256" key="2">
    <source>
        <dbReference type="SAM" id="MobiDB-lite"/>
    </source>
</evidence>
<dbReference type="AlphaFoldDB" id="A0A6A2ZIW6"/>
<dbReference type="PANTHER" id="PTHR23428">
    <property type="entry name" value="HISTONE H2B"/>
    <property type="match status" value="1"/>
</dbReference>